<comment type="caution">
    <text evidence="5">The sequence shown here is derived from an EMBL/GenBank/DDBJ whole genome shotgun (WGS) entry which is preliminary data.</text>
</comment>
<keyword evidence="1 4" id="KW-0436">Ligase</keyword>
<dbReference type="InterPro" id="IPR014746">
    <property type="entry name" value="Gln_synth/guanido_kin_cat_dom"/>
</dbReference>
<dbReference type="Gene3D" id="3.30.590.20">
    <property type="match status" value="1"/>
</dbReference>
<protein>
    <recommendedName>
        <fullName evidence="4">Putative glutamate--cysteine ligase 2</fullName>
        <ecNumber evidence="4">6.3.2.2</ecNumber>
    </recommendedName>
    <alternativeName>
        <fullName evidence="4">Gamma-glutamylcysteine synthetase 2</fullName>
        <shortName evidence="4">GCS 2</shortName>
        <shortName evidence="4">Gamma-GCS 2</shortName>
    </alternativeName>
</protein>
<evidence type="ECO:0000256" key="3">
    <source>
        <dbReference type="ARBA" id="ARBA00022840"/>
    </source>
</evidence>
<dbReference type="InterPro" id="IPR050141">
    <property type="entry name" value="GCL_type2/YbdK_subfam"/>
</dbReference>
<dbReference type="NCBIfam" id="TIGR02050">
    <property type="entry name" value="gshA_cyan_rel"/>
    <property type="match status" value="1"/>
</dbReference>
<dbReference type="InterPro" id="IPR006336">
    <property type="entry name" value="GCS2"/>
</dbReference>
<evidence type="ECO:0000313" key="6">
    <source>
        <dbReference type="Proteomes" id="UP000441523"/>
    </source>
</evidence>
<dbReference type="HAMAP" id="MF_01609">
    <property type="entry name" value="Glu_cys_ligase_2"/>
    <property type="match status" value="1"/>
</dbReference>
<proteinExistence type="inferred from homology"/>
<dbReference type="AlphaFoldDB" id="A0A6N6MUG0"/>
<gene>
    <name evidence="5" type="ORF">F6X51_08280</name>
</gene>
<sequence>MAGTGAEADTYKFGIEEEFFLADAGTRGTPRETVEAFHEAAQAGLDSVSRELLQSQIEICTPPSGRFAEARARLQGLRTGLADLAARHDLLVFAAGTHPTATWANQAGTEAARYRGIMDDLRMIGQRTVVCGLHVHVEVPRPEARIDIANRLMPFLPALLALSTASPFWQGRRTGLMGYRLRAYAELPRTGLPELFDDAADYGRYVDVMTRAGAIADASFLWWHVRPSLKYPTLELRIADSCTRLDDTLAVAALYRCLVRLLERRPDLNARMTGASRGFVMENLWRAERDGVRAELIDAAAARAVPLAEGIEAILGLVEADADALGCRPECERARAIVAEGSSADRQVARYEAALGRGEAAALAEVVDGLARETAGAP</sequence>
<dbReference type="PANTHER" id="PTHR36510:SF1">
    <property type="entry name" value="GLUTAMATE--CYSTEINE LIGASE 2-RELATED"/>
    <property type="match status" value="1"/>
</dbReference>
<comment type="function">
    <text evidence="4">ATP-dependent carboxylate-amine ligase which exhibits weak glutamate--cysteine ligase activity.</text>
</comment>
<evidence type="ECO:0000256" key="4">
    <source>
        <dbReference type="HAMAP-Rule" id="MF_01609"/>
    </source>
</evidence>
<dbReference type="GO" id="GO:0004357">
    <property type="term" value="F:glutamate-cysteine ligase activity"/>
    <property type="evidence" value="ECO:0007669"/>
    <property type="project" value="UniProtKB-EC"/>
</dbReference>
<evidence type="ECO:0000256" key="2">
    <source>
        <dbReference type="ARBA" id="ARBA00022741"/>
    </source>
</evidence>
<dbReference type="InterPro" id="IPR011793">
    <property type="entry name" value="YbdK"/>
</dbReference>
<comment type="similarity">
    <text evidence="4">Belongs to the glutamate--cysteine ligase type 2 family. YbdK subfamily.</text>
</comment>
<dbReference type="PANTHER" id="PTHR36510">
    <property type="entry name" value="GLUTAMATE--CYSTEINE LIGASE 2-RELATED"/>
    <property type="match status" value="1"/>
</dbReference>
<dbReference type="GO" id="GO:0042398">
    <property type="term" value="P:modified amino acid biosynthetic process"/>
    <property type="evidence" value="ECO:0007669"/>
    <property type="project" value="InterPro"/>
</dbReference>
<dbReference type="Proteomes" id="UP000441523">
    <property type="component" value="Unassembled WGS sequence"/>
</dbReference>
<keyword evidence="3 4" id="KW-0067">ATP-binding</keyword>
<evidence type="ECO:0000313" key="5">
    <source>
        <dbReference type="EMBL" id="KAB1074358.1"/>
    </source>
</evidence>
<accession>A0A6N6MUG0</accession>
<reference evidence="5 6" key="1">
    <citation type="submission" date="2019-09" db="EMBL/GenBank/DDBJ databases">
        <title>YIM 132548 draft genome.</title>
        <authorList>
            <person name="Jiang L."/>
        </authorList>
    </citation>
    <scope>NUCLEOTIDE SEQUENCE [LARGE SCALE GENOMIC DNA]</scope>
    <source>
        <strain evidence="5 6">YIM 132548</strain>
    </source>
</reference>
<dbReference type="Pfam" id="PF04107">
    <property type="entry name" value="GCS2"/>
    <property type="match status" value="1"/>
</dbReference>
<dbReference type="RefSeq" id="WP_150962754.1">
    <property type="nucleotide sequence ID" value="NZ_VZZJ01000005.1"/>
</dbReference>
<evidence type="ECO:0000256" key="1">
    <source>
        <dbReference type="ARBA" id="ARBA00022598"/>
    </source>
</evidence>
<dbReference type="GO" id="GO:0005524">
    <property type="term" value="F:ATP binding"/>
    <property type="evidence" value="ECO:0007669"/>
    <property type="project" value="UniProtKB-KW"/>
</dbReference>
<dbReference type="SUPFAM" id="SSF55931">
    <property type="entry name" value="Glutamine synthetase/guanido kinase"/>
    <property type="match status" value="1"/>
</dbReference>
<comment type="catalytic activity">
    <reaction evidence="4">
        <text>L-cysteine + L-glutamate + ATP = gamma-L-glutamyl-L-cysteine + ADP + phosphate + H(+)</text>
        <dbReference type="Rhea" id="RHEA:13285"/>
        <dbReference type="ChEBI" id="CHEBI:15378"/>
        <dbReference type="ChEBI" id="CHEBI:29985"/>
        <dbReference type="ChEBI" id="CHEBI:30616"/>
        <dbReference type="ChEBI" id="CHEBI:35235"/>
        <dbReference type="ChEBI" id="CHEBI:43474"/>
        <dbReference type="ChEBI" id="CHEBI:58173"/>
        <dbReference type="ChEBI" id="CHEBI:456216"/>
        <dbReference type="EC" id="6.3.2.2"/>
    </reaction>
</comment>
<name>A0A6N6MUG0_9HYPH</name>
<keyword evidence="2 4" id="KW-0547">Nucleotide-binding</keyword>
<dbReference type="NCBIfam" id="NF010039">
    <property type="entry name" value="PRK13515.1"/>
    <property type="match status" value="1"/>
</dbReference>
<keyword evidence="6" id="KW-1185">Reference proteome</keyword>
<dbReference type="EMBL" id="VZZJ01000005">
    <property type="protein sequence ID" value="KAB1074358.1"/>
    <property type="molecule type" value="Genomic_DNA"/>
</dbReference>
<dbReference type="EC" id="6.3.2.2" evidence="4"/>
<organism evidence="5 6">
    <name type="scientific">Methylobacterium planeticum</name>
    <dbReference type="NCBI Taxonomy" id="2615211"/>
    <lineage>
        <taxon>Bacteria</taxon>
        <taxon>Pseudomonadati</taxon>
        <taxon>Pseudomonadota</taxon>
        <taxon>Alphaproteobacteria</taxon>
        <taxon>Hyphomicrobiales</taxon>
        <taxon>Methylobacteriaceae</taxon>
        <taxon>Methylobacterium</taxon>
    </lineage>
</organism>